<accession>A0AAD7BIL3</accession>
<organism evidence="1 2">
    <name type="scientific">Roridomyces roridus</name>
    <dbReference type="NCBI Taxonomy" id="1738132"/>
    <lineage>
        <taxon>Eukaryota</taxon>
        <taxon>Fungi</taxon>
        <taxon>Dikarya</taxon>
        <taxon>Basidiomycota</taxon>
        <taxon>Agaricomycotina</taxon>
        <taxon>Agaricomycetes</taxon>
        <taxon>Agaricomycetidae</taxon>
        <taxon>Agaricales</taxon>
        <taxon>Marasmiineae</taxon>
        <taxon>Mycenaceae</taxon>
        <taxon>Roridomyces</taxon>
    </lineage>
</organism>
<dbReference type="AlphaFoldDB" id="A0AAD7BIL3"/>
<evidence type="ECO:0000313" key="1">
    <source>
        <dbReference type="EMBL" id="KAJ7622307.1"/>
    </source>
</evidence>
<protein>
    <submittedName>
        <fullName evidence="1">Uncharacterized protein</fullName>
    </submittedName>
</protein>
<keyword evidence="2" id="KW-1185">Reference proteome</keyword>
<comment type="caution">
    <text evidence="1">The sequence shown here is derived from an EMBL/GenBank/DDBJ whole genome shotgun (WGS) entry which is preliminary data.</text>
</comment>
<gene>
    <name evidence="1" type="ORF">FB45DRAFT_870514</name>
</gene>
<dbReference type="Proteomes" id="UP001221142">
    <property type="component" value="Unassembled WGS sequence"/>
</dbReference>
<reference evidence="1" key="1">
    <citation type="submission" date="2023-03" db="EMBL/GenBank/DDBJ databases">
        <title>Massive genome expansion in bonnet fungi (Mycena s.s.) driven by repeated elements and novel gene families across ecological guilds.</title>
        <authorList>
            <consortium name="Lawrence Berkeley National Laboratory"/>
            <person name="Harder C.B."/>
            <person name="Miyauchi S."/>
            <person name="Viragh M."/>
            <person name="Kuo A."/>
            <person name="Thoen E."/>
            <person name="Andreopoulos B."/>
            <person name="Lu D."/>
            <person name="Skrede I."/>
            <person name="Drula E."/>
            <person name="Henrissat B."/>
            <person name="Morin E."/>
            <person name="Kohler A."/>
            <person name="Barry K."/>
            <person name="LaButti K."/>
            <person name="Morin E."/>
            <person name="Salamov A."/>
            <person name="Lipzen A."/>
            <person name="Mereny Z."/>
            <person name="Hegedus B."/>
            <person name="Baldrian P."/>
            <person name="Stursova M."/>
            <person name="Weitz H."/>
            <person name="Taylor A."/>
            <person name="Grigoriev I.V."/>
            <person name="Nagy L.G."/>
            <person name="Martin F."/>
            <person name="Kauserud H."/>
        </authorList>
    </citation>
    <scope>NUCLEOTIDE SEQUENCE</scope>
    <source>
        <strain evidence="1">9284</strain>
    </source>
</reference>
<name>A0AAD7BIL3_9AGAR</name>
<dbReference type="EMBL" id="JARKIF010000015">
    <property type="protein sequence ID" value="KAJ7622307.1"/>
    <property type="molecule type" value="Genomic_DNA"/>
</dbReference>
<evidence type="ECO:0000313" key="2">
    <source>
        <dbReference type="Proteomes" id="UP001221142"/>
    </source>
</evidence>
<sequence length="223" mass="24833">MTQLLTQKMHHIGCSEKKTQPPELSHLRDMEDTVGHTSMIVDCHQTAMSRLGGGIIAGINQHISTHGKVRFLMPPPSPSAHRTLPTVRSEASCVRDICAPQSRVEIQAEDLTFKVGRALIKVMMAISQLMEHSAVDFVIIRQRYHIRLPRGDNLTVVASKWLFGGFKSQVVVLFLRSKAAQRRHVCGTLSTATIYVAGKSYKDDKRSASASKWRQIVTLSYNG</sequence>
<proteinExistence type="predicted"/>